<dbReference type="RefSeq" id="WP_070743005.1">
    <property type="nucleotide sequence ID" value="NZ_MDZA01000145.1"/>
</dbReference>
<keyword evidence="1" id="KW-1133">Transmembrane helix</keyword>
<sequence length="160" mass="17514">MYFQSFEFNASVFYVLLALGRWLTGYDLVGGLGPLLGAGALYLAFRLARGAGRPRLAALPQLLLLTLSGYFALATIVHPWYLVPLVALSCFSPLRYARVWAGLAVLSYAAYRTAAYTESDSLLALEYGVVLLWAAAEYYAGSWRLSGPSARRPPPNSRAR</sequence>
<dbReference type="OrthoDB" id="1491846at2"/>
<keyword evidence="3" id="KW-1185">Reference proteome</keyword>
<dbReference type="EMBL" id="MDZA01000145">
    <property type="protein sequence ID" value="OGX90441.1"/>
    <property type="molecule type" value="Genomic_DNA"/>
</dbReference>
<protein>
    <submittedName>
        <fullName evidence="2">Uncharacterized protein</fullName>
    </submittedName>
</protein>
<keyword evidence="1" id="KW-0812">Transmembrane</keyword>
<evidence type="ECO:0000313" key="2">
    <source>
        <dbReference type="EMBL" id="OGX90441.1"/>
    </source>
</evidence>
<name>A0A1G1THS4_9BACT</name>
<dbReference type="Proteomes" id="UP000177506">
    <property type="component" value="Unassembled WGS sequence"/>
</dbReference>
<proteinExistence type="predicted"/>
<keyword evidence="1" id="KW-0472">Membrane</keyword>
<organism evidence="2 3">
    <name type="scientific">Hymenobacter coccineus</name>
    <dbReference type="NCBI Taxonomy" id="1908235"/>
    <lineage>
        <taxon>Bacteria</taxon>
        <taxon>Pseudomonadati</taxon>
        <taxon>Bacteroidota</taxon>
        <taxon>Cytophagia</taxon>
        <taxon>Cytophagales</taxon>
        <taxon>Hymenobacteraceae</taxon>
        <taxon>Hymenobacter</taxon>
    </lineage>
</organism>
<feature type="transmembrane region" description="Helical" evidence="1">
    <location>
        <begin position="12"/>
        <end position="45"/>
    </location>
</feature>
<reference evidence="2 3" key="1">
    <citation type="submission" date="2016-08" db="EMBL/GenBank/DDBJ databases">
        <title>Hymenobacter coccineus sp. nov., Hymenobacter lapidarius sp. nov. and Hymenobacter glacialis sp. nov., isolated from Antarctic soil.</title>
        <authorList>
            <person name="Sedlacek I."/>
            <person name="Kralova S."/>
            <person name="Kyrova K."/>
            <person name="Maslanova I."/>
            <person name="Stankova E."/>
            <person name="Vrbovska V."/>
            <person name="Nemec M."/>
            <person name="Bartak M."/>
            <person name="Svec P."/>
            <person name="Busse H.-J."/>
            <person name="Pantucek R."/>
        </authorList>
    </citation>
    <scope>NUCLEOTIDE SEQUENCE [LARGE SCALE GENOMIC DNA]</scope>
    <source>
        <strain evidence="2 3">CCM 8649</strain>
    </source>
</reference>
<accession>A0A1G1THS4</accession>
<evidence type="ECO:0000313" key="3">
    <source>
        <dbReference type="Proteomes" id="UP000177506"/>
    </source>
</evidence>
<evidence type="ECO:0000256" key="1">
    <source>
        <dbReference type="SAM" id="Phobius"/>
    </source>
</evidence>
<feature type="transmembrane region" description="Helical" evidence="1">
    <location>
        <begin position="93"/>
        <end position="111"/>
    </location>
</feature>
<feature type="transmembrane region" description="Helical" evidence="1">
    <location>
        <begin position="57"/>
        <end position="81"/>
    </location>
</feature>
<comment type="caution">
    <text evidence="2">The sequence shown here is derived from an EMBL/GenBank/DDBJ whole genome shotgun (WGS) entry which is preliminary data.</text>
</comment>
<dbReference type="AlphaFoldDB" id="A0A1G1THS4"/>
<gene>
    <name evidence="2" type="ORF">BEN49_22720</name>
</gene>